<reference evidence="1" key="1">
    <citation type="submission" date="2022-10" db="EMBL/GenBank/DDBJ databases">
        <title>Complete Genome of Trichothecium roseum strain YXFP-22015, a Plant Pathogen Isolated from Citrus.</title>
        <authorList>
            <person name="Wang Y."/>
            <person name="Zhu L."/>
        </authorList>
    </citation>
    <scope>NUCLEOTIDE SEQUENCE</scope>
    <source>
        <strain evidence="1">YXFP-22015</strain>
    </source>
</reference>
<sequence>MLGVTIKIFALSILAAHVACSGPENAELEKSQPENAILSGIPVVGTGQSILGSVAAIGSIFYAAEGKPSAPEIKEAVEDKRHVYEKKALLQRLDRKSGKWGSSHPRHRLLDALWGFARYRKRQAEELNRLKKLYKNIPKGHHKLLEKHLGYTNKFTNAEELLGQNQKLCDRIVDTALEFYDIDRSELEEHIAKLESDGKKADRVSVSQALKHIVRDWTEAGGTYEREEPFKCLLDTVQTLMSGKDNMPTKILLPGAGLGRLGHDIARLPNVEVTVNEWSMYMNVAYRFMEHYGHIKETESFHPFVDIWSHHAATADQYRQLAFPDEPPNASSVLMVEGDFTTVFNTNPAPQFDVIVTYFFIDTARNLVAYFDTIKRLLRPGGHWVNLGPLLYGTAPMVQLSLEEIVVIVEEGLGFEILGDIAGDECGSPTLPGGAVRGMEAAYGFNERALTRNAYQAQFWVARRP</sequence>
<organism evidence="1 2">
    <name type="scientific">Trichothecium roseum</name>
    <dbReference type="NCBI Taxonomy" id="47278"/>
    <lineage>
        <taxon>Eukaryota</taxon>
        <taxon>Fungi</taxon>
        <taxon>Dikarya</taxon>
        <taxon>Ascomycota</taxon>
        <taxon>Pezizomycotina</taxon>
        <taxon>Sordariomycetes</taxon>
        <taxon>Hypocreomycetidae</taxon>
        <taxon>Hypocreales</taxon>
        <taxon>Hypocreales incertae sedis</taxon>
        <taxon>Trichothecium</taxon>
    </lineage>
</organism>
<evidence type="ECO:0000313" key="2">
    <source>
        <dbReference type="Proteomes" id="UP001163324"/>
    </source>
</evidence>
<dbReference type="Proteomes" id="UP001163324">
    <property type="component" value="Chromosome 9"/>
</dbReference>
<name>A0ACC0URW2_9HYPO</name>
<comment type="caution">
    <text evidence="1">The sequence shown here is derived from an EMBL/GenBank/DDBJ whole genome shotgun (WGS) entry which is preliminary data.</text>
</comment>
<accession>A0ACC0URW2</accession>
<proteinExistence type="predicted"/>
<dbReference type="EMBL" id="CM047948">
    <property type="protein sequence ID" value="KAI9896475.1"/>
    <property type="molecule type" value="Genomic_DNA"/>
</dbReference>
<evidence type="ECO:0000313" key="1">
    <source>
        <dbReference type="EMBL" id="KAI9896475.1"/>
    </source>
</evidence>
<gene>
    <name evidence="1" type="ORF">N3K66_008647</name>
</gene>
<protein>
    <submittedName>
        <fullName evidence="1">Uncharacterized protein</fullName>
    </submittedName>
</protein>
<keyword evidence="2" id="KW-1185">Reference proteome</keyword>